<dbReference type="InterPro" id="IPR004843">
    <property type="entry name" value="Calcineurin-like_PHP"/>
</dbReference>
<evidence type="ECO:0000313" key="2">
    <source>
        <dbReference type="EMBL" id="MBV7272174.1"/>
    </source>
</evidence>
<sequence>MALYAISDLHLDLNGDKPMDIFGENWFRHDKKIKENWIKKVKDEDTVLISGDISWSMKIEDGMNDLHWIHDLPGKKVMVKGNHDYWWVSITKLNNLYEDMEFIQNSFSVYEEYAICGTRGWICPGGENFKAHDEKIYNRELMRLRLSLDAAIKKDFKKIIVMIHYPPMNEKLVESGFVEIFKEYNVEKVIYGHLHGPSLSKALNGKKDGIEYVLTSGDYLNFDPIKIL</sequence>
<dbReference type="Pfam" id="PF00149">
    <property type="entry name" value="Metallophos"/>
    <property type="match status" value="1"/>
</dbReference>
<comment type="caution">
    <text evidence="2">The sequence shown here is derived from an EMBL/GenBank/DDBJ whole genome shotgun (WGS) entry which is preliminary data.</text>
</comment>
<proteinExistence type="predicted"/>
<dbReference type="Proteomes" id="UP000694308">
    <property type="component" value="Unassembled WGS sequence"/>
</dbReference>
<accession>A0A949TXB0</accession>
<dbReference type="PIRSF" id="PIRSF033094">
    <property type="entry name" value="Pesterase_CT488"/>
    <property type="match status" value="1"/>
</dbReference>
<protein>
    <submittedName>
        <fullName evidence="2">Metallophosphoesterase</fullName>
    </submittedName>
</protein>
<dbReference type="AlphaFoldDB" id="A0A949TXB0"/>
<dbReference type="GO" id="GO:0016787">
    <property type="term" value="F:hydrolase activity"/>
    <property type="evidence" value="ECO:0007669"/>
    <property type="project" value="InterPro"/>
</dbReference>
<evidence type="ECO:0000313" key="3">
    <source>
        <dbReference type="Proteomes" id="UP000694308"/>
    </source>
</evidence>
<evidence type="ECO:0000259" key="1">
    <source>
        <dbReference type="Pfam" id="PF00149"/>
    </source>
</evidence>
<name>A0A949TXB0_9CLOT</name>
<dbReference type="PANTHER" id="PTHR31302">
    <property type="entry name" value="TRANSMEMBRANE PROTEIN WITH METALLOPHOSPHOESTERASE DOMAIN-RELATED"/>
    <property type="match status" value="1"/>
</dbReference>
<dbReference type="EMBL" id="JAEEGC010000019">
    <property type="protein sequence ID" value="MBV7272174.1"/>
    <property type="molecule type" value="Genomic_DNA"/>
</dbReference>
<gene>
    <name evidence="2" type="ORF">I6U48_04485</name>
</gene>
<reference evidence="2" key="1">
    <citation type="submission" date="2020-12" db="EMBL/GenBank/DDBJ databases">
        <title>Clostridium thailandense sp. nov., a novel acetogenic bacterium isolated from peat land soil in Thailand.</title>
        <authorList>
            <person name="Chaikitkaew S."/>
            <person name="Birkeland N.K."/>
        </authorList>
    </citation>
    <scope>NUCLEOTIDE SEQUENCE</scope>
    <source>
        <strain evidence="2">PL3</strain>
    </source>
</reference>
<keyword evidence="3" id="KW-1185">Reference proteome</keyword>
<dbReference type="PANTHER" id="PTHR31302:SF22">
    <property type="entry name" value="PHOSPHOESTERASE"/>
    <property type="match status" value="1"/>
</dbReference>
<feature type="domain" description="Calcineurin-like phosphoesterase" evidence="1">
    <location>
        <begin position="3"/>
        <end position="197"/>
    </location>
</feature>
<dbReference type="InterPro" id="IPR051158">
    <property type="entry name" value="Metallophosphoesterase_sf"/>
</dbReference>
<dbReference type="RefSeq" id="WP_218319207.1">
    <property type="nucleotide sequence ID" value="NZ_JAEEGC010000019.1"/>
</dbReference>
<dbReference type="InterPro" id="IPR014578">
    <property type="entry name" value="Pesterase_CT488"/>
</dbReference>
<organism evidence="2 3">
    <name type="scientific">Clostridium thailandense</name>
    <dbReference type="NCBI Taxonomy" id="2794346"/>
    <lineage>
        <taxon>Bacteria</taxon>
        <taxon>Bacillati</taxon>
        <taxon>Bacillota</taxon>
        <taxon>Clostridia</taxon>
        <taxon>Eubacteriales</taxon>
        <taxon>Clostridiaceae</taxon>
        <taxon>Clostridium</taxon>
    </lineage>
</organism>